<dbReference type="FunFam" id="3.90.1170.10:FF:000001">
    <property type="entry name" value="50S ribosomal protein L16"/>
    <property type="match status" value="1"/>
</dbReference>
<dbReference type="SUPFAM" id="SSF54686">
    <property type="entry name" value="Ribosomal protein L16p/L10e"/>
    <property type="match status" value="1"/>
</dbReference>
<accession>A6YEA7</accession>
<evidence type="ECO:0000313" key="9">
    <source>
        <dbReference type="EMBL" id="ABO15110.1"/>
    </source>
</evidence>
<name>A6YEA7_CHLAT</name>
<dbReference type="Gene3D" id="3.90.1170.10">
    <property type="entry name" value="Ribosomal protein L10e/L16"/>
    <property type="match status" value="1"/>
</dbReference>
<reference evidence="9" key="1">
    <citation type="journal article" date="2007" name="BMC Genomics">
        <title>An unexpectedly large and loosely packed mitochondrial genome in the charophycean green alga Chlorokybus atmophyticus.</title>
        <authorList>
            <person name="Turmel M."/>
            <person name="Otis C."/>
            <person name="Lemieux C."/>
        </authorList>
    </citation>
    <scope>NUCLEOTIDE SEQUENCE</scope>
    <source>
        <strain evidence="9">SAG 48.80</strain>
    </source>
</reference>
<dbReference type="RefSeq" id="YP_001315119.1">
    <property type="nucleotide sequence ID" value="NC_009630.1"/>
</dbReference>
<comment type="similarity">
    <text evidence="2 8">Belongs to the universal ribosomal protein uL16 family.</text>
</comment>
<dbReference type="GeneID" id="5309885"/>
<evidence type="ECO:0000256" key="1">
    <source>
        <dbReference type="ARBA" id="ARBA00004173"/>
    </source>
</evidence>
<dbReference type="AlphaFoldDB" id="A6YEA7"/>
<sequence>MLSPKRTKFRKYQKGRVGGIRMKGGCSGSLGVTGELCFGKFGLKCVESGRLSSRVIEATRRAITRKLKRKGQVWVRIFPDIPVSGKPAEVRMGKGKGNPAYWVSRVQKGQVLFELDRVPEVLAKQAVLKGSHKLPLKSKFLFIK</sequence>
<dbReference type="PANTHER" id="PTHR12220">
    <property type="entry name" value="50S/60S RIBOSOMAL PROTEIN L16"/>
    <property type="match status" value="1"/>
</dbReference>
<keyword evidence="5 8" id="KW-0687">Ribonucleoprotein</keyword>
<dbReference type="PRINTS" id="PR00060">
    <property type="entry name" value="RIBOSOMALL16"/>
</dbReference>
<geneLocation type="mitochondrion" evidence="9"/>
<dbReference type="InterPro" id="IPR016180">
    <property type="entry name" value="Ribosomal_uL16_dom"/>
</dbReference>
<keyword evidence="3 8" id="KW-0689">Ribosomal protein</keyword>
<dbReference type="Pfam" id="PF00252">
    <property type="entry name" value="Ribosomal_L16"/>
    <property type="match status" value="1"/>
</dbReference>
<dbReference type="HAMAP" id="MF_01342">
    <property type="entry name" value="Ribosomal_uL16"/>
    <property type="match status" value="1"/>
</dbReference>
<dbReference type="CDD" id="cd01433">
    <property type="entry name" value="Ribosomal_L16_L10e"/>
    <property type="match status" value="1"/>
</dbReference>
<dbReference type="InterPro" id="IPR000114">
    <property type="entry name" value="Ribosomal_uL16_bact-type"/>
</dbReference>
<dbReference type="GO" id="GO:0032543">
    <property type="term" value="P:mitochondrial translation"/>
    <property type="evidence" value="ECO:0007669"/>
    <property type="project" value="TreeGrafter"/>
</dbReference>
<dbReference type="GO" id="GO:0003735">
    <property type="term" value="F:structural constituent of ribosome"/>
    <property type="evidence" value="ECO:0007669"/>
    <property type="project" value="InterPro"/>
</dbReference>
<proteinExistence type="inferred from homology"/>
<gene>
    <name evidence="9" type="primary">rpl16</name>
</gene>
<evidence type="ECO:0000256" key="5">
    <source>
        <dbReference type="ARBA" id="ARBA00023274"/>
    </source>
</evidence>
<evidence type="ECO:0000256" key="6">
    <source>
        <dbReference type="ARBA" id="ARBA00035302"/>
    </source>
</evidence>
<dbReference type="EMBL" id="EF463011">
    <property type="protein sequence ID" value="ABO15110.1"/>
    <property type="molecule type" value="Genomic_DNA"/>
</dbReference>
<dbReference type="InterPro" id="IPR047873">
    <property type="entry name" value="Ribosomal_uL16"/>
</dbReference>
<dbReference type="PROSITE" id="PS00701">
    <property type="entry name" value="RIBOSOMAL_L16_2"/>
    <property type="match status" value="1"/>
</dbReference>
<evidence type="ECO:0000256" key="2">
    <source>
        <dbReference type="ARBA" id="ARBA00008931"/>
    </source>
</evidence>
<evidence type="ECO:0000256" key="7">
    <source>
        <dbReference type="ARBA" id="ARBA00042582"/>
    </source>
</evidence>
<dbReference type="NCBIfam" id="TIGR01164">
    <property type="entry name" value="rplP_bact"/>
    <property type="match status" value="1"/>
</dbReference>
<evidence type="ECO:0000256" key="8">
    <source>
        <dbReference type="RuleBase" id="RU004413"/>
    </source>
</evidence>
<organism evidence="9">
    <name type="scientific">Chlorokybus atmophyticus</name>
    <name type="common">Soil alga</name>
    <dbReference type="NCBI Taxonomy" id="3144"/>
    <lineage>
        <taxon>Eukaryota</taxon>
        <taxon>Viridiplantae</taxon>
        <taxon>Streptophyta</taxon>
        <taxon>Chlorokybophyceae</taxon>
        <taxon>Chlorokybales</taxon>
        <taxon>Chlorokybaceae</taxon>
        <taxon>Chlorokybus</taxon>
    </lineage>
</organism>
<comment type="subcellular location">
    <subcellularLocation>
        <location evidence="1">Mitochondrion</location>
    </subcellularLocation>
</comment>
<dbReference type="GO" id="GO:0019843">
    <property type="term" value="F:rRNA binding"/>
    <property type="evidence" value="ECO:0007669"/>
    <property type="project" value="InterPro"/>
</dbReference>
<dbReference type="InterPro" id="IPR020798">
    <property type="entry name" value="Ribosomal_uL16_CS"/>
</dbReference>
<dbReference type="PANTHER" id="PTHR12220:SF24">
    <property type="entry name" value="LARGE RIBOSOMAL SUBUNIT PROTEIN UL16M"/>
    <property type="match status" value="1"/>
</dbReference>
<protein>
    <recommendedName>
        <fullName evidence="6">Large ribosomal subunit protein uL16m</fullName>
    </recommendedName>
    <alternativeName>
        <fullName evidence="7">60S ribosomal protein L16, mitochondrial</fullName>
    </alternativeName>
</protein>
<dbReference type="PROSITE" id="PS00586">
    <property type="entry name" value="RIBOSOMAL_L16_1"/>
    <property type="match status" value="1"/>
</dbReference>
<evidence type="ECO:0000256" key="4">
    <source>
        <dbReference type="ARBA" id="ARBA00023128"/>
    </source>
</evidence>
<keyword evidence="4 9" id="KW-0496">Mitochondrion</keyword>
<evidence type="ECO:0000256" key="3">
    <source>
        <dbReference type="ARBA" id="ARBA00022980"/>
    </source>
</evidence>
<dbReference type="InterPro" id="IPR036920">
    <property type="entry name" value="Ribosomal_uL16_sf"/>
</dbReference>
<dbReference type="GO" id="GO:0005762">
    <property type="term" value="C:mitochondrial large ribosomal subunit"/>
    <property type="evidence" value="ECO:0007669"/>
    <property type="project" value="TreeGrafter"/>
</dbReference>